<dbReference type="Proteomes" id="UP000256661">
    <property type="component" value="Unassembled WGS sequence"/>
</dbReference>
<dbReference type="OrthoDB" id="3447380at2"/>
<sequence>MRRLAAVTTGATLTLTMIGVSPASATAPVPTTIWLKLTPVPGLVGDEVRIEGALTRVNGTGLGGKSVRLAIGNPDGSERRYLATVTTGSNGAYSRTVRAPLNGHWQAVFEPEDGDDHAYAFSRTAWVPLRYRTRIVGYSAGPRVAALGSKITVKGRVHKLGVPSAFPLVGGRVELLWSGDGRTWRRHAHVATNRYGDFRFQPVINRDGYWTTRLPAAGDHIGTSTGVTFVDGRFRTRLSLNAAPEPLKRGRSLTISGKLLQVDAAGRTRVMGGRLVRIFVRSAGSNASRLLGTAKTNRYGVYTFKYRATKSASFRATWIGVGNHLTSSSGWDFVSVRP</sequence>
<proteinExistence type="predicted"/>
<gene>
    <name evidence="2" type="ORF">DFJ69_3207</name>
</gene>
<evidence type="ECO:0008006" key="4">
    <source>
        <dbReference type="Google" id="ProtNLM"/>
    </source>
</evidence>
<keyword evidence="1" id="KW-0732">Signal</keyword>
<reference evidence="2 3" key="1">
    <citation type="submission" date="2018-08" db="EMBL/GenBank/DDBJ databases">
        <title>Sequencing the genomes of 1000 actinobacteria strains.</title>
        <authorList>
            <person name="Klenk H.-P."/>
        </authorList>
    </citation>
    <scope>NUCLEOTIDE SEQUENCE [LARGE SCALE GENOMIC DNA]</scope>
    <source>
        <strain evidence="2 3">DSM 43927</strain>
    </source>
</reference>
<dbReference type="RefSeq" id="WP_116023182.1">
    <property type="nucleotide sequence ID" value="NZ_QTTT01000001.1"/>
</dbReference>
<dbReference type="EMBL" id="QTTT01000001">
    <property type="protein sequence ID" value="REE97732.1"/>
    <property type="molecule type" value="Genomic_DNA"/>
</dbReference>
<feature type="signal peptide" evidence="1">
    <location>
        <begin position="1"/>
        <end position="25"/>
    </location>
</feature>
<evidence type="ECO:0000313" key="2">
    <source>
        <dbReference type="EMBL" id="REE97732.1"/>
    </source>
</evidence>
<evidence type="ECO:0000256" key="1">
    <source>
        <dbReference type="SAM" id="SignalP"/>
    </source>
</evidence>
<organism evidence="2 3">
    <name type="scientific">Thermomonospora umbrina</name>
    <dbReference type="NCBI Taxonomy" id="111806"/>
    <lineage>
        <taxon>Bacteria</taxon>
        <taxon>Bacillati</taxon>
        <taxon>Actinomycetota</taxon>
        <taxon>Actinomycetes</taxon>
        <taxon>Streptosporangiales</taxon>
        <taxon>Thermomonosporaceae</taxon>
        <taxon>Thermomonospora</taxon>
    </lineage>
</organism>
<accession>A0A3D9SP49</accession>
<comment type="caution">
    <text evidence="2">The sequence shown here is derived from an EMBL/GenBank/DDBJ whole genome shotgun (WGS) entry which is preliminary data.</text>
</comment>
<dbReference type="AlphaFoldDB" id="A0A3D9SP49"/>
<protein>
    <recommendedName>
        <fullName evidence="4">Carboxypeptidase family protein</fullName>
    </recommendedName>
</protein>
<name>A0A3D9SP49_9ACTN</name>
<evidence type="ECO:0000313" key="3">
    <source>
        <dbReference type="Proteomes" id="UP000256661"/>
    </source>
</evidence>
<keyword evidence="3" id="KW-1185">Reference proteome</keyword>
<feature type="chain" id="PRO_5017811159" description="Carboxypeptidase family protein" evidence="1">
    <location>
        <begin position="26"/>
        <end position="338"/>
    </location>
</feature>